<dbReference type="AlphaFoldDB" id="A0A562ULI6"/>
<comment type="caution">
    <text evidence="2">The sequence shown here is derived from an EMBL/GenBank/DDBJ whole genome shotgun (WGS) entry which is preliminary data.</text>
</comment>
<dbReference type="EMBL" id="VLLL01000012">
    <property type="protein sequence ID" value="TWJ06456.1"/>
    <property type="molecule type" value="Genomic_DNA"/>
</dbReference>
<reference evidence="2 3" key="1">
    <citation type="journal article" date="2013" name="Stand. Genomic Sci.">
        <title>Genomic Encyclopedia of Type Strains, Phase I: The one thousand microbial genomes (KMG-I) project.</title>
        <authorList>
            <person name="Kyrpides N.C."/>
            <person name="Woyke T."/>
            <person name="Eisen J.A."/>
            <person name="Garrity G."/>
            <person name="Lilburn T.G."/>
            <person name="Beck B.J."/>
            <person name="Whitman W.B."/>
            <person name="Hugenholtz P."/>
            <person name="Klenk H.P."/>
        </authorList>
    </citation>
    <scope>NUCLEOTIDE SEQUENCE [LARGE SCALE GENOMIC DNA]</scope>
    <source>
        <strain evidence="2 3">DSM 45044</strain>
    </source>
</reference>
<evidence type="ECO:0000256" key="1">
    <source>
        <dbReference type="SAM" id="MobiDB-lite"/>
    </source>
</evidence>
<dbReference type="OrthoDB" id="5239109at2"/>
<gene>
    <name evidence="2" type="ORF">LX16_5192</name>
</gene>
<dbReference type="Proteomes" id="UP000321617">
    <property type="component" value="Unassembled WGS sequence"/>
</dbReference>
<evidence type="ECO:0000313" key="2">
    <source>
        <dbReference type="EMBL" id="TWJ06456.1"/>
    </source>
</evidence>
<evidence type="ECO:0000313" key="3">
    <source>
        <dbReference type="Proteomes" id="UP000321617"/>
    </source>
</evidence>
<organism evidence="2 3">
    <name type="scientific">Stackebrandtia albiflava</name>
    <dbReference type="NCBI Taxonomy" id="406432"/>
    <lineage>
        <taxon>Bacteria</taxon>
        <taxon>Bacillati</taxon>
        <taxon>Actinomycetota</taxon>
        <taxon>Actinomycetes</taxon>
        <taxon>Glycomycetales</taxon>
        <taxon>Glycomycetaceae</taxon>
        <taxon>Stackebrandtia</taxon>
    </lineage>
</organism>
<sequence>MSIVHHGGGVHRTTVHAITATSGRPAVGYRPAREFRVSLLRYPHAPLARRAARIRAEREAAARIPREHLPVRRLRFVIALGLFPILWFLPRCGHSRCGEPWPCNPLIAHLRRVHGWHGGIQHHVHALATRRRRRRATRRNPGAVTHRRVRTGATRA</sequence>
<keyword evidence="3" id="KW-1185">Reference proteome</keyword>
<accession>A0A562ULI6</accession>
<dbReference type="RefSeq" id="WP_147144535.1">
    <property type="nucleotide sequence ID" value="NZ_BAABIJ010000002.1"/>
</dbReference>
<proteinExistence type="predicted"/>
<protein>
    <submittedName>
        <fullName evidence="2">Uncharacterized protein</fullName>
    </submittedName>
</protein>
<name>A0A562ULI6_9ACTN</name>
<feature type="region of interest" description="Disordered" evidence="1">
    <location>
        <begin position="132"/>
        <end position="156"/>
    </location>
</feature>